<dbReference type="AlphaFoldDB" id="A0A9Q4E5L3"/>
<dbReference type="InterPro" id="IPR025453">
    <property type="entry name" value="DUF4309"/>
</dbReference>
<dbReference type="Proteomes" id="UP001078573">
    <property type="component" value="Unassembled WGS sequence"/>
</dbReference>
<feature type="signal peptide" evidence="1">
    <location>
        <begin position="1"/>
        <end position="32"/>
    </location>
</feature>
<proteinExistence type="predicted"/>
<dbReference type="Pfam" id="PF14172">
    <property type="entry name" value="DUF4309"/>
    <property type="match status" value="1"/>
</dbReference>
<accession>A0A9Q4E5L3</accession>
<sequence length="191" mass="20838">MKKAMSVLTAAAALTGSLSGFGAASFSTPANAVTQTTSLSENTNQSAAELVKNLYNSAYTGEMPQQVQGLTVNKSTKGDVHATLGEPERPSGGDNRFDLYHWNMGNPGYGFSYHKDMTISEIRYFGTGVERQLNLSGVTPEMLRNEIGSANRVLTVPFTDEIDYVYNTGRYELHFVIGKDQTADHVNLKEK</sequence>
<evidence type="ECO:0000313" key="2">
    <source>
        <dbReference type="EMBL" id="MCY8457091.1"/>
    </source>
</evidence>
<feature type="chain" id="PRO_5040410654" evidence="1">
    <location>
        <begin position="33"/>
        <end position="191"/>
    </location>
</feature>
<organism evidence="2 3">
    <name type="scientific">Bacillus spizizenii</name>
    <name type="common">Bacillus subtilis subsp. spizizenii</name>
    <dbReference type="NCBI Taxonomy" id="96241"/>
    <lineage>
        <taxon>Bacteria</taxon>
        <taxon>Bacillati</taxon>
        <taxon>Bacillota</taxon>
        <taxon>Bacilli</taxon>
        <taxon>Bacillales</taxon>
        <taxon>Bacillaceae</taxon>
        <taxon>Bacillus</taxon>
    </lineage>
</organism>
<comment type="caution">
    <text evidence="2">The sequence shown here is derived from an EMBL/GenBank/DDBJ whole genome shotgun (WGS) entry which is preliminary data.</text>
</comment>
<evidence type="ECO:0000256" key="1">
    <source>
        <dbReference type="SAM" id="SignalP"/>
    </source>
</evidence>
<dbReference type="EMBL" id="JALAPQ010000010">
    <property type="protein sequence ID" value="MCY8457091.1"/>
    <property type="molecule type" value="Genomic_DNA"/>
</dbReference>
<protein>
    <submittedName>
        <fullName evidence="2">YjgB family protein</fullName>
    </submittedName>
</protein>
<reference evidence="2" key="1">
    <citation type="submission" date="2022-02" db="EMBL/GenBank/DDBJ databases">
        <title>Crop Bioprotection Bacillus Genome Sequencing.</title>
        <authorList>
            <person name="Dunlap C."/>
        </authorList>
    </citation>
    <scope>NUCLEOTIDE SEQUENCE</scope>
    <source>
        <strain evidence="2">WR1O2A-53</strain>
    </source>
</reference>
<gene>
    <name evidence="2" type="ORF">MOC89_09260</name>
</gene>
<name>A0A9Q4E5L3_BACSC</name>
<evidence type="ECO:0000313" key="3">
    <source>
        <dbReference type="Proteomes" id="UP001078573"/>
    </source>
</evidence>
<keyword evidence="1" id="KW-0732">Signal</keyword>